<evidence type="ECO:0000313" key="3">
    <source>
        <dbReference type="EMBL" id="VDI66849.1"/>
    </source>
</evidence>
<keyword evidence="1" id="KW-0812">Transmembrane</keyword>
<evidence type="ECO:0000256" key="1">
    <source>
        <dbReference type="SAM" id="Phobius"/>
    </source>
</evidence>
<keyword evidence="4" id="KW-1185">Reference proteome</keyword>
<evidence type="ECO:0000259" key="2">
    <source>
        <dbReference type="Pfam" id="PF01833"/>
    </source>
</evidence>
<organism evidence="3 4">
    <name type="scientific">Mytilus galloprovincialis</name>
    <name type="common">Mediterranean mussel</name>
    <dbReference type="NCBI Taxonomy" id="29158"/>
    <lineage>
        <taxon>Eukaryota</taxon>
        <taxon>Metazoa</taxon>
        <taxon>Spiralia</taxon>
        <taxon>Lophotrochozoa</taxon>
        <taxon>Mollusca</taxon>
        <taxon>Bivalvia</taxon>
        <taxon>Autobranchia</taxon>
        <taxon>Pteriomorphia</taxon>
        <taxon>Mytilida</taxon>
        <taxon>Mytiloidea</taxon>
        <taxon>Mytilidae</taxon>
        <taxon>Mytilinae</taxon>
        <taxon>Mytilus</taxon>
    </lineage>
</organism>
<gene>
    <name evidence="3" type="ORF">MGAL_10B049342</name>
</gene>
<dbReference type="Gene3D" id="2.60.40.10">
    <property type="entry name" value="Immunoglobulins"/>
    <property type="match status" value="1"/>
</dbReference>
<dbReference type="GO" id="GO:0030334">
    <property type="term" value="P:regulation of cell migration"/>
    <property type="evidence" value="ECO:0007669"/>
    <property type="project" value="TreeGrafter"/>
</dbReference>
<feature type="transmembrane region" description="Helical" evidence="1">
    <location>
        <begin position="267"/>
        <end position="292"/>
    </location>
</feature>
<sequence length="406" mass="45306">MCLFHRLTCVIGKGTTNQAKGISISVNASTFDDPKISYYSFKEPKLHEVSPMKGIVAGNTTVTIIGSDIGFEGQNRYNISFCNIETCLPCSELQSTINTTFIKCKTGKSEEPRNMTQLQIVIDDLTVLTLNETFQYLSDPTFNISNEAAISIESGGVTFTIRGKGFNNVGEITVERVIEPCIVPEDTSAVCETPSKIQFKQNNQTVRVYFDGVILLVIIQYVDDPTFERFSNVLEYDKESSIQIKVEVKKIMAYIGDLRYTGDDNNVSLLVGLLIGGLVTSIIIGISAISILRRNKKRAVKKCKLEMSEGLSERQANLRNDDELDHIEENGSTYCEINPDDELQSDTNINKHPDINEGYEHLANRSQKDPYNQLNQESADNQIGDMINVDNRTEDSPASDYIDIES</sequence>
<dbReference type="PANTHER" id="PTHR22625">
    <property type="entry name" value="PLEXIN"/>
    <property type="match status" value="1"/>
</dbReference>
<dbReference type="EMBL" id="UYJE01008751">
    <property type="protein sequence ID" value="VDI66849.1"/>
    <property type="molecule type" value="Genomic_DNA"/>
</dbReference>
<dbReference type="OrthoDB" id="6121858at2759"/>
<protein>
    <recommendedName>
        <fullName evidence="2">IPT/TIG domain-containing protein</fullName>
    </recommendedName>
</protein>
<comment type="caution">
    <text evidence="3">The sequence shown here is derived from an EMBL/GenBank/DDBJ whole genome shotgun (WGS) entry which is preliminary data.</text>
</comment>
<dbReference type="CDD" id="cd00603">
    <property type="entry name" value="IPT_PCSR"/>
    <property type="match status" value="1"/>
</dbReference>
<dbReference type="InterPro" id="IPR031148">
    <property type="entry name" value="Plexin"/>
</dbReference>
<keyword evidence="1" id="KW-1133">Transmembrane helix</keyword>
<name>A0A8B6GNT4_MYTGA</name>
<feature type="domain" description="IPT/TIG" evidence="2">
    <location>
        <begin position="44"/>
        <end position="136"/>
    </location>
</feature>
<dbReference type="PANTHER" id="PTHR22625:SF70">
    <property type="entry name" value="PLEXIN A, ISOFORM A"/>
    <property type="match status" value="1"/>
</dbReference>
<reference evidence="3" key="1">
    <citation type="submission" date="2018-11" db="EMBL/GenBank/DDBJ databases">
        <authorList>
            <person name="Alioto T."/>
            <person name="Alioto T."/>
        </authorList>
    </citation>
    <scope>NUCLEOTIDE SEQUENCE</scope>
</reference>
<evidence type="ECO:0000313" key="4">
    <source>
        <dbReference type="Proteomes" id="UP000596742"/>
    </source>
</evidence>
<dbReference type="InterPro" id="IPR013783">
    <property type="entry name" value="Ig-like_fold"/>
</dbReference>
<feature type="transmembrane region" description="Helical" evidence="1">
    <location>
        <begin position="206"/>
        <end position="222"/>
    </location>
</feature>
<dbReference type="Proteomes" id="UP000596742">
    <property type="component" value="Unassembled WGS sequence"/>
</dbReference>
<dbReference type="Pfam" id="PF01833">
    <property type="entry name" value="TIG"/>
    <property type="match status" value="1"/>
</dbReference>
<dbReference type="InterPro" id="IPR014756">
    <property type="entry name" value="Ig_E-set"/>
</dbReference>
<dbReference type="CDD" id="cd00102">
    <property type="entry name" value="IPT"/>
    <property type="match status" value="1"/>
</dbReference>
<dbReference type="InterPro" id="IPR002909">
    <property type="entry name" value="IPT_dom"/>
</dbReference>
<proteinExistence type="predicted"/>
<dbReference type="AlphaFoldDB" id="A0A8B6GNT4"/>
<dbReference type="GO" id="GO:0005886">
    <property type="term" value="C:plasma membrane"/>
    <property type="evidence" value="ECO:0007669"/>
    <property type="project" value="TreeGrafter"/>
</dbReference>
<dbReference type="GO" id="GO:0002116">
    <property type="term" value="C:semaphorin receptor complex"/>
    <property type="evidence" value="ECO:0007669"/>
    <property type="project" value="TreeGrafter"/>
</dbReference>
<dbReference type="SUPFAM" id="SSF81296">
    <property type="entry name" value="E set domains"/>
    <property type="match status" value="1"/>
</dbReference>
<accession>A0A8B6GNT4</accession>
<dbReference type="GO" id="GO:0017154">
    <property type="term" value="F:semaphorin receptor activity"/>
    <property type="evidence" value="ECO:0007669"/>
    <property type="project" value="InterPro"/>
</dbReference>
<keyword evidence="1" id="KW-0472">Membrane</keyword>